<reference evidence="5" key="1">
    <citation type="journal article" date="2020" name="Biotechnol. Biofuels">
        <title>New insights from the biogas microbiome by comprehensive genome-resolved metagenomics of nearly 1600 species originating from multiple anaerobic digesters.</title>
        <authorList>
            <person name="Campanaro S."/>
            <person name="Treu L."/>
            <person name="Rodriguez-R L.M."/>
            <person name="Kovalovszki A."/>
            <person name="Ziels R.M."/>
            <person name="Maus I."/>
            <person name="Zhu X."/>
            <person name="Kougias P.G."/>
            <person name="Basile A."/>
            <person name="Luo G."/>
            <person name="Schluter A."/>
            <person name="Konstantinidis K.T."/>
            <person name="Angelidaki I."/>
        </authorList>
    </citation>
    <scope>NUCLEOTIDE SEQUENCE</scope>
    <source>
        <strain evidence="5">AS06rmzACSIP_7</strain>
    </source>
</reference>
<keyword evidence="3 5" id="KW-0067">ATP-binding</keyword>
<dbReference type="EMBL" id="JAAYEE010000212">
    <property type="protein sequence ID" value="NLW36102.1"/>
    <property type="molecule type" value="Genomic_DNA"/>
</dbReference>
<keyword evidence="2" id="KW-0547">Nucleotide-binding</keyword>
<dbReference type="PANTHER" id="PTHR42794:SF2">
    <property type="entry name" value="ABC TRANSPORTER ATP-BINDING PROTEIN"/>
    <property type="match status" value="1"/>
</dbReference>
<protein>
    <submittedName>
        <fullName evidence="5">ABC transporter ATP-binding protein</fullName>
    </submittedName>
</protein>
<dbReference type="CDD" id="cd03214">
    <property type="entry name" value="ABC_Iron-Siderophores_B12_Hemin"/>
    <property type="match status" value="1"/>
</dbReference>
<evidence type="ECO:0000256" key="3">
    <source>
        <dbReference type="ARBA" id="ARBA00022840"/>
    </source>
</evidence>
<evidence type="ECO:0000256" key="2">
    <source>
        <dbReference type="ARBA" id="ARBA00022741"/>
    </source>
</evidence>
<dbReference type="AlphaFoldDB" id="A0A971M4T9"/>
<dbReference type="InterPro" id="IPR003439">
    <property type="entry name" value="ABC_transporter-like_ATP-bd"/>
</dbReference>
<sequence>MLEVKGLHFRHGSHEADILRGVSLEASKGEITTVLGPNGSGKTTLFRCIGGIWKPRQGEIKLNGEDLLARSHEKRARLLAGVPQEHVPPFPYTAFEVVLMGRACHVGMFSMPGQRDCERANEALEMVGIPGLRDKAYTRLSGGEKQLVLIGRALAQEAPIMLLDEPVSHLDFRHQLLILRKIKVIAREKNLVVLMTLHDPNLALLFSDRVVLMNEGAIVAGGCPETVITEENLKAVYGIDVRVVSWNGFQMVYPGGGV</sequence>
<evidence type="ECO:0000259" key="4">
    <source>
        <dbReference type="PROSITE" id="PS50893"/>
    </source>
</evidence>
<dbReference type="SUPFAM" id="SSF52540">
    <property type="entry name" value="P-loop containing nucleoside triphosphate hydrolases"/>
    <property type="match status" value="1"/>
</dbReference>
<dbReference type="Gene3D" id="3.40.50.300">
    <property type="entry name" value="P-loop containing nucleotide triphosphate hydrolases"/>
    <property type="match status" value="1"/>
</dbReference>
<feature type="domain" description="ABC transporter" evidence="4">
    <location>
        <begin position="2"/>
        <end position="240"/>
    </location>
</feature>
<reference evidence="5" key="2">
    <citation type="submission" date="2020-01" db="EMBL/GenBank/DDBJ databases">
        <authorList>
            <person name="Campanaro S."/>
        </authorList>
    </citation>
    <scope>NUCLEOTIDE SEQUENCE</scope>
    <source>
        <strain evidence="5">AS06rmzACSIP_7</strain>
    </source>
</reference>
<evidence type="ECO:0000256" key="1">
    <source>
        <dbReference type="ARBA" id="ARBA00022448"/>
    </source>
</evidence>
<dbReference type="InterPro" id="IPR017871">
    <property type="entry name" value="ABC_transporter-like_CS"/>
</dbReference>
<dbReference type="GO" id="GO:0005524">
    <property type="term" value="F:ATP binding"/>
    <property type="evidence" value="ECO:0007669"/>
    <property type="project" value="UniProtKB-KW"/>
</dbReference>
<gene>
    <name evidence="5" type="ORF">GXY80_11585</name>
</gene>
<dbReference type="GO" id="GO:0016887">
    <property type="term" value="F:ATP hydrolysis activity"/>
    <property type="evidence" value="ECO:0007669"/>
    <property type="project" value="InterPro"/>
</dbReference>
<evidence type="ECO:0000313" key="5">
    <source>
        <dbReference type="EMBL" id="NLW36102.1"/>
    </source>
</evidence>
<dbReference type="SMART" id="SM00382">
    <property type="entry name" value="AAA"/>
    <property type="match status" value="1"/>
</dbReference>
<dbReference type="PROSITE" id="PS00211">
    <property type="entry name" value="ABC_TRANSPORTER_1"/>
    <property type="match status" value="1"/>
</dbReference>
<dbReference type="Proteomes" id="UP000777265">
    <property type="component" value="Unassembled WGS sequence"/>
</dbReference>
<dbReference type="Pfam" id="PF00005">
    <property type="entry name" value="ABC_tran"/>
    <property type="match status" value="1"/>
</dbReference>
<dbReference type="FunFam" id="3.40.50.300:FF:000134">
    <property type="entry name" value="Iron-enterobactin ABC transporter ATP-binding protein"/>
    <property type="match status" value="1"/>
</dbReference>
<dbReference type="PANTHER" id="PTHR42794">
    <property type="entry name" value="HEMIN IMPORT ATP-BINDING PROTEIN HMUV"/>
    <property type="match status" value="1"/>
</dbReference>
<dbReference type="PROSITE" id="PS50893">
    <property type="entry name" value="ABC_TRANSPORTER_2"/>
    <property type="match status" value="1"/>
</dbReference>
<proteinExistence type="predicted"/>
<organism evidence="5 6">
    <name type="scientific">Syntrophorhabdus aromaticivorans</name>
    <dbReference type="NCBI Taxonomy" id="328301"/>
    <lineage>
        <taxon>Bacteria</taxon>
        <taxon>Pseudomonadati</taxon>
        <taxon>Thermodesulfobacteriota</taxon>
        <taxon>Syntrophorhabdia</taxon>
        <taxon>Syntrophorhabdales</taxon>
        <taxon>Syntrophorhabdaceae</taxon>
        <taxon>Syntrophorhabdus</taxon>
    </lineage>
</organism>
<dbReference type="InterPro" id="IPR003593">
    <property type="entry name" value="AAA+_ATPase"/>
</dbReference>
<dbReference type="InterPro" id="IPR027417">
    <property type="entry name" value="P-loop_NTPase"/>
</dbReference>
<keyword evidence="1" id="KW-0813">Transport</keyword>
<evidence type="ECO:0000313" key="6">
    <source>
        <dbReference type="Proteomes" id="UP000777265"/>
    </source>
</evidence>
<comment type="caution">
    <text evidence="5">The sequence shown here is derived from an EMBL/GenBank/DDBJ whole genome shotgun (WGS) entry which is preliminary data.</text>
</comment>
<accession>A0A971M4T9</accession>
<name>A0A971M4T9_9BACT</name>